<comment type="caution">
    <text evidence="1">The sequence shown here is derived from an EMBL/GenBank/DDBJ whole genome shotgun (WGS) entry which is preliminary data.</text>
</comment>
<organism evidence="1 2">
    <name type="scientific">Striga asiatica</name>
    <name type="common">Asiatic witchweed</name>
    <name type="synonym">Buchnera asiatica</name>
    <dbReference type="NCBI Taxonomy" id="4170"/>
    <lineage>
        <taxon>Eukaryota</taxon>
        <taxon>Viridiplantae</taxon>
        <taxon>Streptophyta</taxon>
        <taxon>Embryophyta</taxon>
        <taxon>Tracheophyta</taxon>
        <taxon>Spermatophyta</taxon>
        <taxon>Magnoliopsida</taxon>
        <taxon>eudicotyledons</taxon>
        <taxon>Gunneridae</taxon>
        <taxon>Pentapetalae</taxon>
        <taxon>asterids</taxon>
        <taxon>lamiids</taxon>
        <taxon>Lamiales</taxon>
        <taxon>Orobanchaceae</taxon>
        <taxon>Buchnereae</taxon>
        <taxon>Striga</taxon>
    </lineage>
</organism>
<reference evidence="2" key="1">
    <citation type="journal article" date="2019" name="Curr. Biol.">
        <title>Genome Sequence of Striga asiatica Provides Insight into the Evolution of Plant Parasitism.</title>
        <authorList>
            <person name="Yoshida S."/>
            <person name="Kim S."/>
            <person name="Wafula E.K."/>
            <person name="Tanskanen J."/>
            <person name="Kim Y.M."/>
            <person name="Honaas L."/>
            <person name="Yang Z."/>
            <person name="Spallek T."/>
            <person name="Conn C.E."/>
            <person name="Ichihashi Y."/>
            <person name="Cheong K."/>
            <person name="Cui S."/>
            <person name="Der J.P."/>
            <person name="Gundlach H."/>
            <person name="Jiao Y."/>
            <person name="Hori C."/>
            <person name="Ishida J.K."/>
            <person name="Kasahara H."/>
            <person name="Kiba T."/>
            <person name="Kim M.S."/>
            <person name="Koo N."/>
            <person name="Laohavisit A."/>
            <person name="Lee Y.H."/>
            <person name="Lumba S."/>
            <person name="McCourt P."/>
            <person name="Mortimer J.C."/>
            <person name="Mutuku J.M."/>
            <person name="Nomura T."/>
            <person name="Sasaki-Sekimoto Y."/>
            <person name="Seto Y."/>
            <person name="Wang Y."/>
            <person name="Wakatake T."/>
            <person name="Sakakibara H."/>
            <person name="Demura T."/>
            <person name="Yamaguchi S."/>
            <person name="Yoneyama K."/>
            <person name="Manabe R.I."/>
            <person name="Nelson D.C."/>
            <person name="Schulman A.H."/>
            <person name="Timko M.P."/>
            <person name="dePamphilis C.W."/>
            <person name="Choi D."/>
            <person name="Shirasu K."/>
        </authorList>
    </citation>
    <scope>NUCLEOTIDE SEQUENCE [LARGE SCALE GENOMIC DNA]</scope>
    <source>
        <strain evidence="2">cv. UVA1</strain>
    </source>
</reference>
<dbReference type="GO" id="GO:0003746">
    <property type="term" value="F:translation elongation factor activity"/>
    <property type="evidence" value="ECO:0007669"/>
    <property type="project" value="UniProtKB-KW"/>
</dbReference>
<dbReference type="EMBL" id="BKCP01001336">
    <property type="protein sequence ID" value="GER26971.1"/>
    <property type="molecule type" value="Genomic_DNA"/>
</dbReference>
<keyword evidence="1" id="KW-0648">Protein biosynthesis</keyword>
<proteinExistence type="predicted"/>
<gene>
    <name evidence="1" type="ORF">STAS_02656</name>
</gene>
<accession>A0A5A7P331</accession>
<sequence>MVDLSDKSDAKLLTDEIRLIGCGVLRLLTLTSGTNPGDTWILSWWILSRFLAIRLWLSRRNFTILSFCIRSIGCRRRLSILWRRINLGFRWWGDDLDLVLEANLTLDPAQQILLLEGPDPAEKIVAGGGPDFHVVENIELQHVPKHVRCFVRVELQSLVPGRVEVADHGLCFPPLSVEIEDYVRAGGSVAVLGHEVPGINYFDYKLTKPLFFANPH</sequence>
<name>A0A5A7P331_STRAF</name>
<keyword evidence="1" id="KW-0251">Elongation factor</keyword>
<dbReference type="AlphaFoldDB" id="A0A5A7P331"/>
<evidence type="ECO:0000313" key="1">
    <source>
        <dbReference type="EMBL" id="GER26971.1"/>
    </source>
</evidence>
<dbReference type="Proteomes" id="UP000325081">
    <property type="component" value="Unassembled WGS sequence"/>
</dbReference>
<keyword evidence="2" id="KW-1185">Reference proteome</keyword>
<evidence type="ECO:0000313" key="2">
    <source>
        <dbReference type="Proteomes" id="UP000325081"/>
    </source>
</evidence>
<protein>
    <submittedName>
        <fullName evidence="1">Elongation factor P</fullName>
    </submittedName>
</protein>